<keyword evidence="2" id="KW-0813">Transport</keyword>
<dbReference type="EMBL" id="JAPEUY010000008">
    <property type="protein sequence ID" value="KAJ4370759.1"/>
    <property type="molecule type" value="Genomic_DNA"/>
</dbReference>
<feature type="transmembrane region" description="Helical" evidence="5">
    <location>
        <begin position="77"/>
        <end position="96"/>
    </location>
</feature>
<feature type="domain" description="FAD-binding FR-type" evidence="6">
    <location>
        <begin position="114"/>
        <end position="269"/>
    </location>
</feature>
<keyword evidence="5" id="KW-0472">Membrane</keyword>
<dbReference type="InterPro" id="IPR017927">
    <property type="entry name" value="FAD-bd_FR_type"/>
</dbReference>
<evidence type="ECO:0000256" key="3">
    <source>
        <dbReference type="ARBA" id="ARBA00023002"/>
    </source>
</evidence>
<dbReference type="Proteomes" id="UP001140560">
    <property type="component" value="Unassembled WGS sequence"/>
</dbReference>
<dbReference type="PROSITE" id="PS51384">
    <property type="entry name" value="FAD_FR"/>
    <property type="match status" value="1"/>
</dbReference>
<name>A0A9W8YAD3_9PLEO</name>
<accession>A0A9W8YAD3</accession>
<keyword evidence="3" id="KW-0560">Oxidoreductase</keyword>
<dbReference type="CDD" id="cd06186">
    <property type="entry name" value="NOX_Duox_like_FAD_NADP"/>
    <property type="match status" value="1"/>
</dbReference>
<evidence type="ECO:0000256" key="4">
    <source>
        <dbReference type="SAM" id="MobiDB-lite"/>
    </source>
</evidence>
<organism evidence="7 8">
    <name type="scientific">Neocucurbitaria cava</name>
    <dbReference type="NCBI Taxonomy" id="798079"/>
    <lineage>
        <taxon>Eukaryota</taxon>
        <taxon>Fungi</taxon>
        <taxon>Dikarya</taxon>
        <taxon>Ascomycota</taxon>
        <taxon>Pezizomycotina</taxon>
        <taxon>Dothideomycetes</taxon>
        <taxon>Pleosporomycetidae</taxon>
        <taxon>Pleosporales</taxon>
        <taxon>Pleosporineae</taxon>
        <taxon>Cucurbitariaceae</taxon>
        <taxon>Neocucurbitaria</taxon>
    </lineage>
</organism>
<evidence type="ECO:0000259" key="6">
    <source>
        <dbReference type="PROSITE" id="PS51384"/>
    </source>
</evidence>
<keyword evidence="5" id="KW-0812">Transmembrane</keyword>
<dbReference type="Pfam" id="PF08030">
    <property type="entry name" value="NAD_binding_6"/>
    <property type="match status" value="1"/>
</dbReference>
<evidence type="ECO:0000313" key="7">
    <source>
        <dbReference type="EMBL" id="KAJ4370759.1"/>
    </source>
</evidence>
<dbReference type="GO" id="GO:0006826">
    <property type="term" value="P:iron ion transport"/>
    <property type="evidence" value="ECO:0007669"/>
    <property type="project" value="TreeGrafter"/>
</dbReference>
<feature type="transmembrane region" description="Helical" evidence="5">
    <location>
        <begin position="20"/>
        <end position="40"/>
    </location>
</feature>
<keyword evidence="8" id="KW-1185">Reference proteome</keyword>
<dbReference type="Gene3D" id="3.40.50.80">
    <property type="entry name" value="Nucleotide-binding domain of ferredoxin-NADP reductase (FNR) module"/>
    <property type="match status" value="1"/>
</dbReference>
<dbReference type="InterPro" id="IPR013121">
    <property type="entry name" value="Fe_red_NAD-bd_6"/>
</dbReference>
<proteinExistence type="inferred from homology"/>
<protein>
    <submittedName>
        <fullName evidence="7">Ferric-chelate reductase Frp1</fullName>
    </submittedName>
</protein>
<feature type="region of interest" description="Disordered" evidence="4">
    <location>
        <begin position="422"/>
        <end position="453"/>
    </location>
</feature>
<dbReference type="OrthoDB" id="3944240at2759"/>
<dbReference type="InterPro" id="IPR051410">
    <property type="entry name" value="Ferric/Cupric_Reductase"/>
</dbReference>
<dbReference type="PANTHER" id="PTHR32361">
    <property type="entry name" value="FERRIC/CUPRIC REDUCTASE TRANSMEMBRANE COMPONENT"/>
    <property type="match status" value="1"/>
</dbReference>
<feature type="compositionally biased region" description="Acidic residues" evidence="4">
    <location>
        <begin position="440"/>
        <end position="451"/>
    </location>
</feature>
<keyword evidence="5" id="KW-1133">Transmembrane helix</keyword>
<dbReference type="GO" id="GO:0015677">
    <property type="term" value="P:copper ion import"/>
    <property type="evidence" value="ECO:0007669"/>
    <property type="project" value="TreeGrafter"/>
</dbReference>
<dbReference type="SUPFAM" id="SSF52343">
    <property type="entry name" value="Ferredoxin reductase-like, C-terminal NADP-linked domain"/>
    <property type="match status" value="1"/>
</dbReference>
<dbReference type="InterPro" id="IPR039261">
    <property type="entry name" value="FNR_nucleotide-bd"/>
</dbReference>
<dbReference type="GO" id="GO:0005886">
    <property type="term" value="C:plasma membrane"/>
    <property type="evidence" value="ECO:0007669"/>
    <property type="project" value="TreeGrafter"/>
</dbReference>
<feature type="transmembrane region" description="Helical" evidence="5">
    <location>
        <begin position="52"/>
        <end position="71"/>
    </location>
</feature>
<dbReference type="PANTHER" id="PTHR32361:SF9">
    <property type="entry name" value="FERRIC REDUCTASE TRANSMEMBRANE COMPONENT 3-RELATED"/>
    <property type="match status" value="1"/>
</dbReference>
<evidence type="ECO:0000256" key="5">
    <source>
        <dbReference type="SAM" id="Phobius"/>
    </source>
</evidence>
<evidence type="ECO:0000256" key="1">
    <source>
        <dbReference type="ARBA" id="ARBA00006278"/>
    </source>
</evidence>
<comment type="similarity">
    <text evidence="1">Belongs to the ferric reductase (FRE) family.</text>
</comment>
<comment type="caution">
    <text evidence="7">The sequence shown here is derived from an EMBL/GenBank/DDBJ whole genome shotgun (WGS) entry which is preliminary data.</text>
</comment>
<reference evidence="7" key="1">
    <citation type="submission" date="2022-10" db="EMBL/GenBank/DDBJ databases">
        <title>Tapping the CABI collections for fungal endophytes: first genome assemblies for Collariella, Neodidymelliopsis, Ascochyta clinopodiicola, Didymella pomorum, Didymosphaeria variabile, Neocosmospora piperis and Neocucurbitaria cava.</title>
        <authorList>
            <person name="Hill R."/>
        </authorList>
    </citation>
    <scope>NUCLEOTIDE SEQUENCE</scope>
    <source>
        <strain evidence="7">IMI 356814</strain>
    </source>
</reference>
<evidence type="ECO:0000313" key="8">
    <source>
        <dbReference type="Proteomes" id="UP001140560"/>
    </source>
</evidence>
<dbReference type="GO" id="GO:0000293">
    <property type="term" value="F:ferric-chelate reductase activity"/>
    <property type="evidence" value="ECO:0007669"/>
    <property type="project" value="TreeGrafter"/>
</dbReference>
<sequence length="583" mass="65639">MNTSISTRDVFHSQDESMTVVRYGIGAYSILAWIAVTSVLPLRKWSYCAFYINHWISTLAFLFIVFLHVPVYARTPIYLAVFFVVLDKLLVAISFCRNNFSITPMKRRFARFRRRLRPDVLVAGYPIEMSAPSPVVLGLPTQTKGTATTIRIRNIPFTWKPGQHVRLYMPALGALEMHPFTPANCSAMPPPPLPPRKNTRRHGNIGLLSPPLPAQTSEMLLIVRAHLGFTRRLAEYHAEWLVRPCPNASGAPPTLTAYIDGPYGSPPAWEIYENLVLIATSSGVSFILAIVDHLEQLCFTGHGDLKTRSITFVWISRHVDTQLEEMVQSLLLRYSTILRESNITIGAEFYATCPDSDIGPRMLQYDPFVHLRQQRRSGWTSRPALKIRNPSEIYEEWNREAQMETITSEEVEFLMANVREDDRRSLESDGISEISTLVDSEGEDEPEEDPFSDAYATDARDTACQPLLPPPPSSPLQRAPTVVHQAPQSESCQCAVIQHQRQKLHSFTRHYDTVITRHFSTRPDIAHILSDAVSRTSTGDTMVAVCANASIARDVRNTVAKMNIDFALGRRANSVEVFIEGFG</sequence>
<dbReference type="AlphaFoldDB" id="A0A9W8YAD3"/>
<gene>
    <name evidence="7" type="primary">FRP1_1</name>
    <name evidence="7" type="ORF">N0V83_005281</name>
</gene>
<dbReference type="GO" id="GO:0006879">
    <property type="term" value="P:intracellular iron ion homeostasis"/>
    <property type="evidence" value="ECO:0007669"/>
    <property type="project" value="TreeGrafter"/>
</dbReference>
<evidence type="ECO:0000256" key="2">
    <source>
        <dbReference type="ARBA" id="ARBA00022448"/>
    </source>
</evidence>